<keyword evidence="2" id="KW-0378">Hydrolase</keyword>
<feature type="domain" description="Metallo-beta-lactamase" evidence="1">
    <location>
        <begin position="19"/>
        <end position="229"/>
    </location>
</feature>
<dbReference type="InterPro" id="IPR036866">
    <property type="entry name" value="RibonucZ/Hydroxyglut_hydro"/>
</dbReference>
<dbReference type="CDD" id="cd07721">
    <property type="entry name" value="yflN-like_MBL-fold"/>
    <property type="match status" value="1"/>
</dbReference>
<reference evidence="2 3" key="1">
    <citation type="submission" date="2016-06" db="EMBL/GenBank/DDBJ databases">
        <authorList>
            <person name="Kjaerup R.B."/>
            <person name="Dalgaard T.S."/>
            <person name="Juul-Madsen H.R."/>
        </authorList>
    </citation>
    <scope>NUCLEOTIDE SEQUENCE [LARGE SCALE GENOMIC DNA]</scope>
    <source>
        <strain evidence="2 3">1081914.2</strain>
    </source>
</reference>
<dbReference type="InterPro" id="IPR050855">
    <property type="entry name" value="NDM-1-like"/>
</dbReference>
<proteinExistence type="predicted"/>
<dbReference type="Pfam" id="PF00753">
    <property type="entry name" value="Lactamase_B"/>
    <property type="match status" value="1"/>
</dbReference>
<evidence type="ECO:0000259" key="1">
    <source>
        <dbReference type="SMART" id="SM00849"/>
    </source>
</evidence>
<dbReference type="STRING" id="1790.A5645_03155"/>
<dbReference type="SUPFAM" id="SSF56281">
    <property type="entry name" value="Metallo-hydrolase/oxidoreductase"/>
    <property type="match status" value="1"/>
</dbReference>
<name>A0A1A3CRN5_MYCAS</name>
<dbReference type="Gene3D" id="3.60.15.10">
    <property type="entry name" value="Ribonuclease Z/Hydroxyacylglutathione hydrolase-like"/>
    <property type="match status" value="1"/>
</dbReference>
<organism evidence="2 3">
    <name type="scientific">Mycobacterium asiaticum</name>
    <dbReference type="NCBI Taxonomy" id="1790"/>
    <lineage>
        <taxon>Bacteria</taxon>
        <taxon>Bacillati</taxon>
        <taxon>Actinomycetota</taxon>
        <taxon>Actinomycetes</taxon>
        <taxon>Mycobacteriales</taxon>
        <taxon>Mycobacteriaceae</taxon>
        <taxon>Mycobacterium</taxon>
    </lineage>
</organism>
<dbReference type="AlphaFoldDB" id="A0A1A3CRN5"/>
<evidence type="ECO:0000313" key="3">
    <source>
        <dbReference type="Proteomes" id="UP000093795"/>
    </source>
</evidence>
<dbReference type="SMART" id="SM00849">
    <property type="entry name" value="Lactamase_B"/>
    <property type="match status" value="1"/>
</dbReference>
<accession>A0A1A3CRN5</accession>
<dbReference type="eggNOG" id="COG0491">
    <property type="taxonomic scope" value="Bacteria"/>
</dbReference>
<gene>
    <name evidence="2" type="ORF">A9X01_13685</name>
</gene>
<protein>
    <submittedName>
        <fullName evidence="2">Zn-dependent hydrolase</fullName>
    </submittedName>
</protein>
<dbReference type="RefSeq" id="WP_065119783.1">
    <property type="nucleotide sequence ID" value="NZ_LZKQ01000055.1"/>
</dbReference>
<sequence length="250" mass="26559">MATLHRNAAEGIHRIEHAHVNLYVVEGERGEYTLIDAGLPGVWPHLGRLLNEIGAQPDQIAAVVLTHAHFDHVGAAAAIQKEWRLPVWTHSDEKELAAHPLRYQHERNRLAVPLTHPKSLPIIASMTLAGALATKGIDDVHVFDTARPLDVPGKPVPVFTPGHTFGHTALYFPDRDAVITGDALVTLDPYTGGAGPQIVSGAATADSAQALESLTALRSTAAKIVLTGHGAVWTGGIADATDIAARRGPH</sequence>
<dbReference type="GO" id="GO:0016787">
    <property type="term" value="F:hydrolase activity"/>
    <property type="evidence" value="ECO:0007669"/>
    <property type="project" value="UniProtKB-KW"/>
</dbReference>
<dbReference type="OrthoDB" id="5177904at2"/>
<dbReference type="InterPro" id="IPR001279">
    <property type="entry name" value="Metallo-B-lactamas"/>
</dbReference>
<evidence type="ECO:0000313" key="2">
    <source>
        <dbReference type="EMBL" id="OBI89529.1"/>
    </source>
</evidence>
<dbReference type="PANTHER" id="PTHR42951">
    <property type="entry name" value="METALLO-BETA-LACTAMASE DOMAIN-CONTAINING"/>
    <property type="match status" value="1"/>
</dbReference>
<dbReference type="Proteomes" id="UP000093795">
    <property type="component" value="Unassembled WGS sequence"/>
</dbReference>
<comment type="caution">
    <text evidence="2">The sequence shown here is derived from an EMBL/GenBank/DDBJ whole genome shotgun (WGS) entry which is preliminary data.</text>
</comment>
<dbReference type="EMBL" id="LZKQ01000055">
    <property type="protein sequence ID" value="OBI89529.1"/>
    <property type="molecule type" value="Genomic_DNA"/>
</dbReference>